<accession>B8HX30</accession>
<feature type="transmembrane region" description="Helical" evidence="7">
    <location>
        <begin position="74"/>
        <end position="94"/>
    </location>
</feature>
<dbReference type="AlphaFoldDB" id="B8HX30"/>
<evidence type="ECO:0000256" key="5">
    <source>
        <dbReference type="ARBA" id="ARBA00022989"/>
    </source>
</evidence>
<keyword evidence="6 7" id="KW-0472">Membrane</keyword>
<organism evidence="9">
    <name type="scientific">Cyanothece sp. (strain PCC 7425 / ATCC 29141)</name>
    <dbReference type="NCBI Taxonomy" id="395961"/>
    <lineage>
        <taxon>Bacteria</taxon>
        <taxon>Bacillati</taxon>
        <taxon>Cyanobacteriota</taxon>
        <taxon>Cyanophyceae</taxon>
        <taxon>Gomontiellales</taxon>
        <taxon>Cyanothecaceae</taxon>
        <taxon>Cyanothece</taxon>
    </lineage>
</organism>
<dbReference type="HOGENOM" id="CLU_077149_3_2_3"/>
<keyword evidence="5 7" id="KW-1133">Transmembrane helix</keyword>
<dbReference type="eggNOG" id="COG2323">
    <property type="taxonomic scope" value="Bacteria"/>
</dbReference>
<evidence type="ECO:0000313" key="9">
    <source>
        <dbReference type="EMBL" id="ACL43333.1"/>
    </source>
</evidence>
<evidence type="ECO:0000256" key="1">
    <source>
        <dbReference type="ARBA" id="ARBA00004651"/>
    </source>
</evidence>
<dbReference type="OrthoDB" id="9793799at2"/>
<reference evidence="9" key="1">
    <citation type="submission" date="2009-01" db="EMBL/GenBank/DDBJ databases">
        <title>Complete sequence of chromosome Cyanothece sp. PCC 7425.</title>
        <authorList>
            <consortium name="US DOE Joint Genome Institute"/>
            <person name="Lucas S."/>
            <person name="Copeland A."/>
            <person name="Lapidus A."/>
            <person name="Glavina del Rio T."/>
            <person name="Dalin E."/>
            <person name="Tice H."/>
            <person name="Bruce D."/>
            <person name="Goodwin L."/>
            <person name="Pitluck S."/>
            <person name="Sims D."/>
            <person name="Meineke L."/>
            <person name="Brettin T."/>
            <person name="Detter J.C."/>
            <person name="Han C."/>
            <person name="Larimer F."/>
            <person name="Land M."/>
            <person name="Hauser L."/>
            <person name="Kyrpides N."/>
            <person name="Ovchinnikova G."/>
            <person name="Liberton M."/>
            <person name="Stoeckel J."/>
            <person name="Banerjee A."/>
            <person name="Singh A."/>
            <person name="Page L."/>
            <person name="Sato H."/>
            <person name="Zhao L."/>
            <person name="Sherman L."/>
            <person name="Pakrasi H."/>
            <person name="Richardson P."/>
        </authorList>
    </citation>
    <scope>NUCLEOTIDE SEQUENCE</scope>
    <source>
        <strain evidence="9">PCC 7425</strain>
    </source>
</reference>
<comment type="subcellular location">
    <subcellularLocation>
        <location evidence="1">Cell membrane</location>
        <topology evidence="1">Multi-pass membrane protein</topology>
    </subcellularLocation>
</comment>
<evidence type="ECO:0000256" key="7">
    <source>
        <dbReference type="SAM" id="Phobius"/>
    </source>
</evidence>
<keyword evidence="3" id="KW-1003">Cell membrane</keyword>
<dbReference type="Gene3D" id="3.30.240.20">
    <property type="entry name" value="bsu07140 like domains"/>
    <property type="match status" value="1"/>
</dbReference>
<evidence type="ECO:0000256" key="3">
    <source>
        <dbReference type="ARBA" id="ARBA00022475"/>
    </source>
</evidence>
<dbReference type="InterPro" id="IPR007353">
    <property type="entry name" value="DUF421"/>
</dbReference>
<dbReference type="Pfam" id="PF04239">
    <property type="entry name" value="DUF421"/>
    <property type="match status" value="1"/>
</dbReference>
<sequence length="178" mass="20315">MAAQSSIHWQDIFLPDVPLMEIFIRGTLVYLFIFFLLRFILKRQAGTVGITDLLVVVLIADASQNAMAADYQSVPAGLFLVGTIIFWSYTLDWLGYRFPRMQRLVHPPPLPLIQNGRLLYRNLRKELITEGELMTQLREQGIIDIQAVKLAFMEGNGMISVIPYENNTAQQKPQRPGH</sequence>
<proteinExistence type="inferred from homology"/>
<name>B8HX30_CYAP4</name>
<dbReference type="PANTHER" id="PTHR34582:SF6">
    <property type="entry name" value="UPF0702 TRANSMEMBRANE PROTEIN YCAP"/>
    <property type="match status" value="1"/>
</dbReference>
<evidence type="ECO:0000256" key="6">
    <source>
        <dbReference type="ARBA" id="ARBA00023136"/>
    </source>
</evidence>
<dbReference type="EMBL" id="CP001344">
    <property type="protein sequence ID" value="ACL43333.1"/>
    <property type="molecule type" value="Genomic_DNA"/>
</dbReference>
<gene>
    <name evidence="9" type="ordered locus">Cyan7425_0947</name>
</gene>
<dbReference type="KEGG" id="cyn:Cyan7425_0947"/>
<dbReference type="InterPro" id="IPR023090">
    <property type="entry name" value="UPF0702_alpha/beta_dom_sf"/>
</dbReference>
<evidence type="ECO:0000259" key="8">
    <source>
        <dbReference type="Pfam" id="PF04239"/>
    </source>
</evidence>
<comment type="similarity">
    <text evidence="2">Belongs to the UPF0702 family.</text>
</comment>
<keyword evidence="4 7" id="KW-0812">Transmembrane</keyword>
<dbReference type="GO" id="GO:0005886">
    <property type="term" value="C:plasma membrane"/>
    <property type="evidence" value="ECO:0007669"/>
    <property type="project" value="UniProtKB-SubCell"/>
</dbReference>
<dbReference type="PANTHER" id="PTHR34582">
    <property type="entry name" value="UPF0702 TRANSMEMBRANE PROTEIN YCAP"/>
    <property type="match status" value="1"/>
</dbReference>
<evidence type="ECO:0000256" key="4">
    <source>
        <dbReference type="ARBA" id="ARBA00022692"/>
    </source>
</evidence>
<feature type="transmembrane region" description="Helical" evidence="7">
    <location>
        <begin position="22"/>
        <end position="41"/>
    </location>
</feature>
<evidence type="ECO:0000256" key="2">
    <source>
        <dbReference type="ARBA" id="ARBA00006448"/>
    </source>
</evidence>
<feature type="domain" description="YetF C-terminal" evidence="8">
    <location>
        <begin position="98"/>
        <end position="169"/>
    </location>
</feature>
<protein>
    <recommendedName>
        <fullName evidence="8">YetF C-terminal domain-containing protein</fullName>
    </recommendedName>
</protein>
<dbReference type="STRING" id="395961.Cyan7425_0947"/>